<evidence type="ECO:0000256" key="1">
    <source>
        <dbReference type="SAM" id="Phobius"/>
    </source>
</evidence>
<organism evidence="3 4">
    <name type="scientific">Algicella marina</name>
    <dbReference type="NCBI Taxonomy" id="2683284"/>
    <lineage>
        <taxon>Bacteria</taxon>
        <taxon>Pseudomonadati</taxon>
        <taxon>Pseudomonadota</taxon>
        <taxon>Alphaproteobacteria</taxon>
        <taxon>Rhodobacterales</taxon>
        <taxon>Paracoccaceae</taxon>
        <taxon>Algicella</taxon>
    </lineage>
</organism>
<sequence>MVIFGLAPAQHDDTEIVIHTSLRGIAALCVVVYHVGLGFPFLDIPFRTGFAGHSYLFVDLFFLLSGYIICIKYRSWFSGGISVSGYVRFMALRFARIYPNFLLWVFIPFAVVGLAQGLWIGGLPPLADLLMSVALHILMMQSVLDAPVVWNTPLWSIPVEMVSYALFPLLTFVFFQSRTFALICACIAFGIVIHLGWGQSIDVITGPVAIVRGLAGFTIGGVLALFSSTTHRLPDAVLSVLQASALLVSITAVHSGYEVTSIAGFICLVWLTQENRGVLYLLLGRQAFHTAGIYSFSVYLAHTTLIFVINLFYYKLVRATEMTETDYWATSALALVSSLIVGRFCYHHFELPTQKAMRARMVPRRETAKN</sequence>
<dbReference type="PANTHER" id="PTHR23028:SF53">
    <property type="entry name" value="ACYL_TRANSF_3 DOMAIN-CONTAINING PROTEIN"/>
    <property type="match status" value="1"/>
</dbReference>
<keyword evidence="1" id="KW-1133">Transmembrane helix</keyword>
<evidence type="ECO:0000259" key="2">
    <source>
        <dbReference type="Pfam" id="PF01757"/>
    </source>
</evidence>
<dbReference type="InterPro" id="IPR050879">
    <property type="entry name" value="Acyltransferase_3"/>
</dbReference>
<dbReference type="GO" id="GO:0016020">
    <property type="term" value="C:membrane"/>
    <property type="evidence" value="ECO:0007669"/>
    <property type="project" value="TreeGrafter"/>
</dbReference>
<evidence type="ECO:0000313" key="3">
    <source>
        <dbReference type="EMBL" id="QHQ36178.1"/>
    </source>
</evidence>
<dbReference type="KEGG" id="amaq:GO499_13860"/>
<proteinExistence type="predicted"/>
<feature type="transmembrane region" description="Helical" evidence="1">
    <location>
        <begin position="54"/>
        <end position="77"/>
    </location>
</feature>
<keyword evidence="1" id="KW-0812">Transmembrane</keyword>
<gene>
    <name evidence="3" type="ORF">GO499_13860</name>
</gene>
<protein>
    <submittedName>
        <fullName evidence="3">Acyltransferase family protein</fullName>
    </submittedName>
</protein>
<dbReference type="Proteomes" id="UP000464495">
    <property type="component" value="Chromosome"/>
</dbReference>
<dbReference type="GO" id="GO:0000271">
    <property type="term" value="P:polysaccharide biosynthetic process"/>
    <property type="evidence" value="ECO:0007669"/>
    <property type="project" value="TreeGrafter"/>
</dbReference>
<dbReference type="InterPro" id="IPR002656">
    <property type="entry name" value="Acyl_transf_3_dom"/>
</dbReference>
<reference evidence="3 4" key="1">
    <citation type="submission" date="2019-12" db="EMBL/GenBank/DDBJ databases">
        <title>Complete genome sequence of Algicella marina strain 9Alg 56(T) isolated from the red alga Tichocarpus crinitus.</title>
        <authorList>
            <person name="Kim S.-G."/>
            <person name="Nedashkovskaya O.I."/>
        </authorList>
    </citation>
    <scope>NUCLEOTIDE SEQUENCE [LARGE SCALE GENOMIC DNA]</scope>
    <source>
        <strain evidence="3 4">9Alg 56</strain>
    </source>
</reference>
<keyword evidence="4" id="KW-1185">Reference proteome</keyword>
<feature type="transmembrane region" description="Helical" evidence="1">
    <location>
        <begin position="209"/>
        <end position="226"/>
    </location>
</feature>
<keyword evidence="3" id="KW-0808">Transferase</keyword>
<feature type="transmembrane region" description="Helical" evidence="1">
    <location>
        <begin position="164"/>
        <end position="197"/>
    </location>
</feature>
<dbReference type="PANTHER" id="PTHR23028">
    <property type="entry name" value="ACETYLTRANSFERASE"/>
    <property type="match status" value="1"/>
</dbReference>
<feature type="transmembrane region" description="Helical" evidence="1">
    <location>
        <begin position="246"/>
        <end position="271"/>
    </location>
</feature>
<dbReference type="EMBL" id="CP046620">
    <property type="protein sequence ID" value="QHQ36178.1"/>
    <property type="molecule type" value="Genomic_DNA"/>
</dbReference>
<dbReference type="GO" id="GO:0016747">
    <property type="term" value="F:acyltransferase activity, transferring groups other than amino-acyl groups"/>
    <property type="evidence" value="ECO:0007669"/>
    <property type="project" value="InterPro"/>
</dbReference>
<accession>A0A6P1T0C0</accession>
<keyword evidence="3" id="KW-0012">Acyltransferase</keyword>
<dbReference type="AlphaFoldDB" id="A0A6P1T0C0"/>
<feature type="transmembrane region" description="Helical" evidence="1">
    <location>
        <begin position="327"/>
        <end position="346"/>
    </location>
</feature>
<feature type="transmembrane region" description="Helical" evidence="1">
    <location>
        <begin position="20"/>
        <end position="42"/>
    </location>
</feature>
<keyword evidence="1" id="KW-0472">Membrane</keyword>
<evidence type="ECO:0000313" key="4">
    <source>
        <dbReference type="Proteomes" id="UP000464495"/>
    </source>
</evidence>
<feature type="transmembrane region" description="Helical" evidence="1">
    <location>
        <begin position="292"/>
        <end position="315"/>
    </location>
</feature>
<name>A0A6P1T0C0_9RHOB</name>
<feature type="transmembrane region" description="Helical" evidence="1">
    <location>
        <begin position="97"/>
        <end position="119"/>
    </location>
</feature>
<dbReference type="Pfam" id="PF01757">
    <property type="entry name" value="Acyl_transf_3"/>
    <property type="match status" value="1"/>
</dbReference>
<feature type="domain" description="Acyltransferase 3" evidence="2">
    <location>
        <begin position="22"/>
        <end position="341"/>
    </location>
</feature>